<feature type="transmembrane region" description="Helical" evidence="7">
    <location>
        <begin position="102"/>
        <end position="123"/>
    </location>
</feature>
<evidence type="ECO:0000256" key="3">
    <source>
        <dbReference type="ARBA" id="ARBA00022448"/>
    </source>
</evidence>
<keyword evidence="3" id="KW-0813">Transport</keyword>
<dbReference type="EMBL" id="BMPI01000042">
    <property type="protein sequence ID" value="GGM59163.1"/>
    <property type="molecule type" value="Genomic_DNA"/>
</dbReference>
<dbReference type="PANTHER" id="PTHR23504:SF15">
    <property type="entry name" value="MAJOR FACILITATOR SUPERFAMILY (MFS) PROFILE DOMAIN-CONTAINING PROTEIN"/>
    <property type="match status" value="1"/>
</dbReference>
<feature type="transmembrane region" description="Helical" evidence="7">
    <location>
        <begin position="166"/>
        <end position="184"/>
    </location>
</feature>
<feature type="transmembrane region" description="Helical" evidence="7">
    <location>
        <begin position="306"/>
        <end position="327"/>
    </location>
</feature>
<sequence>MSLRRPPALAFLLVTVVIDMLGLGIIVPVVPSLMTAVTGDPVAAAHWSGWIGASFGVTQFLAAPLLGRLADRYGRRPVLIGALTLLGVDYLAHALAGGPGPMLVAHAAAGALAGTTTVVNAYLADVTPPDQRPRAFGYVGAAFSVGFVAGPVIGGLLGAVDLRLPFLVAAGLAGANALYGAFVLPESRPGDRTTGLAWAVANPVGAIVALARRPGLGRLTVARLLSDVARMTNQVTWTFVMIARFGWGTAKVGAVLAASALLGALCSGTLAGPYVRRLGVHRAAIVSAWAGAISLAGFGLAGPGWIVPLMGLGAVAALGGTAVQTWITSATRDSEHGTVQGALTGIAALAEAGVPAVATALFAWSLTVPLPGLVLVAAGLVAAASAVVLTCGEH</sequence>
<dbReference type="InterPro" id="IPR036259">
    <property type="entry name" value="MFS_trans_sf"/>
</dbReference>
<evidence type="ECO:0000256" key="7">
    <source>
        <dbReference type="SAM" id="Phobius"/>
    </source>
</evidence>
<feature type="transmembrane region" description="Helical" evidence="7">
    <location>
        <begin position="370"/>
        <end position="391"/>
    </location>
</feature>
<evidence type="ECO:0000256" key="1">
    <source>
        <dbReference type="ARBA" id="ARBA00004651"/>
    </source>
</evidence>
<dbReference type="Pfam" id="PF07690">
    <property type="entry name" value="MFS_1"/>
    <property type="match status" value="1"/>
</dbReference>
<dbReference type="AlphaFoldDB" id="A0A917X1P9"/>
<evidence type="ECO:0000256" key="2">
    <source>
        <dbReference type="ARBA" id="ARBA00007520"/>
    </source>
</evidence>
<evidence type="ECO:0000259" key="8">
    <source>
        <dbReference type="PROSITE" id="PS50850"/>
    </source>
</evidence>
<dbReference type="Gene3D" id="1.20.1250.20">
    <property type="entry name" value="MFS general substrate transporter like domains"/>
    <property type="match status" value="1"/>
</dbReference>
<evidence type="ECO:0000256" key="5">
    <source>
        <dbReference type="ARBA" id="ARBA00022989"/>
    </source>
</evidence>
<dbReference type="PANTHER" id="PTHR23504">
    <property type="entry name" value="MAJOR FACILITATOR SUPERFAMILY DOMAIN-CONTAINING PROTEIN 10"/>
    <property type="match status" value="1"/>
</dbReference>
<reference evidence="9" key="1">
    <citation type="journal article" date="2014" name="Int. J. Syst. Evol. Microbiol.">
        <title>Complete genome sequence of Corynebacterium casei LMG S-19264T (=DSM 44701T), isolated from a smear-ripened cheese.</title>
        <authorList>
            <consortium name="US DOE Joint Genome Institute (JGI-PGF)"/>
            <person name="Walter F."/>
            <person name="Albersmeier A."/>
            <person name="Kalinowski J."/>
            <person name="Ruckert C."/>
        </authorList>
    </citation>
    <scope>NUCLEOTIDE SEQUENCE</scope>
    <source>
        <strain evidence="9">JCM 19831</strain>
    </source>
</reference>
<dbReference type="InterPro" id="IPR020846">
    <property type="entry name" value="MFS_dom"/>
</dbReference>
<protein>
    <recommendedName>
        <fullName evidence="8">Major facilitator superfamily (MFS) profile domain-containing protein</fullName>
    </recommendedName>
</protein>
<comment type="subcellular location">
    <subcellularLocation>
        <location evidence="1">Cell membrane</location>
        <topology evidence="1">Multi-pass membrane protein</topology>
    </subcellularLocation>
</comment>
<feature type="transmembrane region" description="Helical" evidence="7">
    <location>
        <begin position="283"/>
        <end position="300"/>
    </location>
</feature>
<dbReference type="SUPFAM" id="SSF103473">
    <property type="entry name" value="MFS general substrate transporter"/>
    <property type="match status" value="1"/>
</dbReference>
<dbReference type="GO" id="GO:0005886">
    <property type="term" value="C:plasma membrane"/>
    <property type="evidence" value="ECO:0007669"/>
    <property type="project" value="UniProtKB-SubCell"/>
</dbReference>
<proteinExistence type="inferred from homology"/>
<evidence type="ECO:0000256" key="6">
    <source>
        <dbReference type="ARBA" id="ARBA00023136"/>
    </source>
</evidence>
<gene>
    <name evidence="9" type="ORF">GCM10007977_070800</name>
</gene>
<evidence type="ECO:0000313" key="10">
    <source>
        <dbReference type="Proteomes" id="UP000642070"/>
    </source>
</evidence>
<reference evidence="9" key="2">
    <citation type="submission" date="2020-09" db="EMBL/GenBank/DDBJ databases">
        <authorList>
            <person name="Sun Q."/>
            <person name="Ohkuma M."/>
        </authorList>
    </citation>
    <scope>NUCLEOTIDE SEQUENCE</scope>
    <source>
        <strain evidence="9">JCM 19831</strain>
    </source>
</reference>
<feature type="transmembrane region" description="Helical" evidence="7">
    <location>
        <begin position="47"/>
        <end position="66"/>
    </location>
</feature>
<evidence type="ECO:0000256" key="4">
    <source>
        <dbReference type="ARBA" id="ARBA00022692"/>
    </source>
</evidence>
<dbReference type="PROSITE" id="PS00216">
    <property type="entry name" value="SUGAR_TRANSPORT_1"/>
    <property type="match status" value="1"/>
</dbReference>
<organism evidence="9 10">
    <name type="scientific">Dactylosporangium sucinum</name>
    <dbReference type="NCBI Taxonomy" id="1424081"/>
    <lineage>
        <taxon>Bacteria</taxon>
        <taxon>Bacillati</taxon>
        <taxon>Actinomycetota</taxon>
        <taxon>Actinomycetes</taxon>
        <taxon>Micromonosporales</taxon>
        <taxon>Micromonosporaceae</taxon>
        <taxon>Dactylosporangium</taxon>
    </lineage>
</organism>
<feature type="transmembrane region" description="Helical" evidence="7">
    <location>
        <begin position="7"/>
        <end position="27"/>
    </location>
</feature>
<dbReference type="Proteomes" id="UP000642070">
    <property type="component" value="Unassembled WGS sequence"/>
</dbReference>
<dbReference type="RefSeq" id="WP_190254373.1">
    <property type="nucleotide sequence ID" value="NZ_BMPI01000042.1"/>
</dbReference>
<keyword evidence="5 7" id="KW-1133">Transmembrane helix</keyword>
<dbReference type="PROSITE" id="PS50850">
    <property type="entry name" value="MFS"/>
    <property type="match status" value="1"/>
</dbReference>
<keyword evidence="10" id="KW-1185">Reference proteome</keyword>
<keyword evidence="6 7" id="KW-0472">Membrane</keyword>
<dbReference type="PRINTS" id="PR01035">
    <property type="entry name" value="TCRTETA"/>
</dbReference>
<feature type="domain" description="Major facilitator superfamily (MFS) profile" evidence="8">
    <location>
        <begin position="8"/>
        <end position="394"/>
    </location>
</feature>
<keyword evidence="4 7" id="KW-0812">Transmembrane</keyword>
<dbReference type="InterPro" id="IPR001958">
    <property type="entry name" value="Tet-R_TetA/multi-R_MdtG-like"/>
</dbReference>
<evidence type="ECO:0000313" key="9">
    <source>
        <dbReference type="EMBL" id="GGM59163.1"/>
    </source>
</evidence>
<dbReference type="InterPro" id="IPR005829">
    <property type="entry name" value="Sugar_transporter_CS"/>
</dbReference>
<feature type="transmembrane region" description="Helical" evidence="7">
    <location>
        <begin position="339"/>
        <end position="364"/>
    </location>
</feature>
<comment type="caution">
    <text evidence="9">The sequence shown here is derived from an EMBL/GenBank/DDBJ whole genome shotgun (WGS) entry which is preliminary data.</text>
</comment>
<feature type="transmembrane region" description="Helical" evidence="7">
    <location>
        <begin position="135"/>
        <end position="160"/>
    </location>
</feature>
<feature type="transmembrane region" description="Helical" evidence="7">
    <location>
        <begin position="252"/>
        <end position="271"/>
    </location>
</feature>
<accession>A0A917X1P9</accession>
<name>A0A917X1P9_9ACTN</name>
<dbReference type="InterPro" id="IPR011701">
    <property type="entry name" value="MFS"/>
</dbReference>
<feature type="transmembrane region" description="Helical" evidence="7">
    <location>
        <begin position="78"/>
        <end position="96"/>
    </location>
</feature>
<comment type="similarity">
    <text evidence="2">Belongs to the major facilitator superfamily. TCR/Tet family.</text>
</comment>
<dbReference type="GO" id="GO:0022857">
    <property type="term" value="F:transmembrane transporter activity"/>
    <property type="evidence" value="ECO:0007669"/>
    <property type="project" value="InterPro"/>
</dbReference>